<dbReference type="Proteomes" id="UP000030641">
    <property type="component" value="Unassembled WGS sequence"/>
</dbReference>
<dbReference type="SUPFAM" id="SSF53098">
    <property type="entry name" value="Ribonuclease H-like"/>
    <property type="match status" value="1"/>
</dbReference>
<dbReference type="AlphaFoldDB" id="A0A074Y4K5"/>
<dbReference type="GO" id="GO:0046983">
    <property type="term" value="F:protein dimerization activity"/>
    <property type="evidence" value="ECO:0007669"/>
    <property type="project" value="InterPro"/>
</dbReference>
<protein>
    <recommendedName>
        <fullName evidence="1">HAT C-terminal dimerisation domain-containing protein</fullName>
    </recommendedName>
</protein>
<gene>
    <name evidence="2" type="ORF">AUEXF2481DRAFT_700401</name>
</gene>
<dbReference type="HOGENOM" id="CLU_2061062_0_0_1"/>
<dbReference type="EMBL" id="KL584769">
    <property type="protein sequence ID" value="KEQ92620.1"/>
    <property type="molecule type" value="Genomic_DNA"/>
</dbReference>
<dbReference type="Pfam" id="PF05699">
    <property type="entry name" value="Dimer_Tnp_hAT"/>
    <property type="match status" value="1"/>
</dbReference>
<feature type="domain" description="HAT C-terminal dimerisation" evidence="1">
    <location>
        <begin position="51"/>
        <end position="119"/>
    </location>
</feature>
<reference evidence="2 3" key="1">
    <citation type="journal article" date="2014" name="BMC Genomics">
        <title>Genome sequencing of four Aureobasidium pullulans varieties: biotechnological potential, stress tolerance, and description of new species.</title>
        <authorList>
            <person name="Gostin Ar C."/>
            <person name="Ohm R.A."/>
            <person name="Kogej T."/>
            <person name="Sonjak S."/>
            <person name="Turk M."/>
            <person name="Zajc J."/>
            <person name="Zalar P."/>
            <person name="Grube M."/>
            <person name="Sun H."/>
            <person name="Han J."/>
            <person name="Sharma A."/>
            <person name="Chiniquy J."/>
            <person name="Ngan C.Y."/>
            <person name="Lipzen A."/>
            <person name="Barry K."/>
            <person name="Grigoriev I.V."/>
            <person name="Gunde-Cimerman N."/>
        </authorList>
    </citation>
    <scope>NUCLEOTIDE SEQUENCE [LARGE SCALE GENOMIC DNA]</scope>
    <source>
        <strain evidence="2 3">EXF-2481</strain>
    </source>
</reference>
<evidence type="ECO:0000259" key="1">
    <source>
        <dbReference type="Pfam" id="PF05699"/>
    </source>
</evidence>
<dbReference type="OrthoDB" id="5141571at2759"/>
<name>A0A074Y4K5_AURSE</name>
<evidence type="ECO:0000313" key="2">
    <source>
        <dbReference type="EMBL" id="KEQ92620.1"/>
    </source>
</evidence>
<dbReference type="RefSeq" id="XP_013341238.1">
    <property type="nucleotide sequence ID" value="XM_013485784.1"/>
</dbReference>
<dbReference type="InParanoid" id="A0A074Y4K5"/>
<sequence length="119" mass="14076">MEHFQLELNTWSKHPISAESPHLFDLDDDVMESLDNEYQQWFQRPWAYFGPKSPPLELWTSNAIKKTSLQLQKVALDVFTVPATLEEPERVFSSTRLMMRPRRLRLLQKVIAMSQCLRD</sequence>
<dbReference type="GeneID" id="25370819"/>
<dbReference type="InterPro" id="IPR012337">
    <property type="entry name" value="RNaseH-like_sf"/>
</dbReference>
<dbReference type="InterPro" id="IPR008906">
    <property type="entry name" value="HATC_C_dom"/>
</dbReference>
<keyword evidence="3" id="KW-1185">Reference proteome</keyword>
<proteinExistence type="predicted"/>
<accession>A0A074Y4K5</accession>
<evidence type="ECO:0000313" key="3">
    <source>
        <dbReference type="Proteomes" id="UP000030641"/>
    </source>
</evidence>
<organism evidence="2 3">
    <name type="scientific">Aureobasidium subglaciale (strain EXF-2481)</name>
    <name type="common">Aureobasidium pullulans var. subglaciale</name>
    <dbReference type="NCBI Taxonomy" id="1043005"/>
    <lineage>
        <taxon>Eukaryota</taxon>
        <taxon>Fungi</taxon>
        <taxon>Dikarya</taxon>
        <taxon>Ascomycota</taxon>
        <taxon>Pezizomycotina</taxon>
        <taxon>Dothideomycetes</taxon>
        <taxon>Dothideomycetidae</taxon>
        <taxon>Dothideales</taxon>
        <taxon>Saccotheciaceae</taxon>
        <taxon>Aureobasidium</taxon>
    </lineage>
</organism>